<gene>
    <name evidence="1" type="ordered locus">Arcve_1122</name>
</gene>
<dbReference type="PIRSF" id="PIRSF006035">
    <property type="entry name" value="CO_dh_b_ACDS_e"/>
    <property type="match status" value="1"/>
</dbReference>
<reference evidence="1 2" key="1">
    <citation type="submission" date="2011-03" db="EMBL/GenBank/DDBJ databases">
        <title>The complete genome of Archaeoglobus veneficus SNP6.</title>
        <authorList>
            <consortium name="US DOE Joint Genome Institute (JGI-PGF)"/>
            <person name="Lucas S."/>
            <person name="Copeland A."/>
            <person name="Lapidus A."/>
            <person name="Bruce D."/>
            <person name="Goodwin L."/>
            <person name="Pitluck S."/>
            <person name="Kyrpides N."/>
            <person name="Mavromatis K."/>
            <person name="Pagani I."/>
            <person name="Ivanova N."/>
            <person name="Mikhailova N."/>
            <person name="Lu M."/>
            <person name="Detter J.C."/>
            <person name="Tapia R."/>
            <person name="Han C."/>
            <person name="Land M."/>
            <person name="Hauser L."/>
            <person name="Markowitz V."/>
            <person name="Cheng J.-F."/>
            <person name="Hugenholtz P."/>
            <person name="Woyke T."/>
            <person name="Wu D."/>
            <person name="Spring S."/>
            <person name="Brambilla E."/>
            <person name="Klenk H.-P."/>
            <person name="Eisen J.A."/>
        </authorList>
    </citation>
    <scope>NUCLEOTIDE SEQUENCE [LARGE SCALE GENOMIC DNA]</scope>
    <source>
        <strain>SNP6</strain>
    </source>
</reference>
<dbReference type="eggNOG" id="arCOG04408">
    <property type="taxonomic scope" value="Archaea"/>
</dbReference>
<sequence>MAEAKKKVRKPPEKLFNTADIQASRSAKLIKPDVLAKMVGRAKNPVLVTGGKLLEDEKLVEYAVKLYENGVAIIATGASSRPLIERGVEPQACVFTLHHVTQFLLDESWSGFKGEPYDLVLFLGFEPYYLSRMLSALKHFSKLTTVSIDAFYQPHARFSFPNTLDLHHEILEEFVTALGGGSVGKKED</sequence>
<dbReference type="AlphaFoldDB" id="F2KTA2"/>
<proteinExistence type="predicted"/>
<protein>
    <submittedName>
        <fullName evidence="1">CO dehydrogenase/acetyl-CoA synthase complex, epsilon subunit</fullName>
    </submittedName>
</protein>
<dbReference type="GO" id="GO:0019385">
    <property type="term" value="P:methanogenesis, from acetate"/>
    <property type="evidence" value="ECO:0007669"/>
    <property type="project" value="InterPro"/>
</dbReference>
<accession>F2KTA2</accession>
<evidence type="ECO:0000313" key="1">
    <source>
        <dbReference type="EMBL" id="AEA47132.1"/>
    </source>
</evidence>
<dbReference type="Proteomes" id="UP000008136">
    <property type="component" value="Chromosome"/>
</dbReference>
<dbReference type="EMBL" id="CP002588">
    <property type="protein sequence ID" value="AEA47132.1"/>
    <property type="molecule type" value="Genomic_DNA"/>
</dbReference>
<dbReference type="InterPro" id="IPR003704">
    <property type="entry name" value="CdhB"/>
</dbReference>
<dbReference type="GeneID" id="10394238"/>
<dbReference type="InterPro" id="IPR029035">
    <property type="entry name" value="DHS-like_NAD/FAD-binding_dom"/>
</dbReference>
<dbReference type="RefSeq" id="WP_013683796.1">
    <property type="nucleotide sequence ID" value="NC_015320.1"/>
</dbReference>
<dbReference type="Gene3D" id="3.40.50.1220">
    <property type="entry name" value="TPP-binding domain"/>
    <property type="match status" value="1"/>
</dbReference>
<dbReference type="OrthoDB" id="120588at2157"/>
<dbReference type="SUPFAM" id="SSF52467">
    <property type="entry name" value="DHS-like NAD/FAD-binding domain"/>
    <property type="match status" value="1"/>
</dbReference>
<organism evidence="1 2">
    <name type="scientific">Archaeoglobus veneficus (strain DSM 11195 / SNP6)</name>
    <dbReference type="NCBI Taxonomy" id="693661"/>
    <lineage>
        <taxon>Archaea</taxon>
        <taxon>Methanobacteriati</taxon>
        <taxon>Methanobacteriota</taxon>
        <taxon>Archaeoglobi</taxon>
        <taxon>Archaeoglobales</taxon>
        <taxon>Archaeoglobaceae</taxon>
        <taxon>Archaeoglobus</taxon>
    </lineage>
</organism>
<dbReference type="HOGENOM" id="CLU_123700_0_0_2"/>
<dbReference type="KEGG" id="ave:Arcve_1122"/>
<dbReference type="STRING" id="693661.Arcve_1122"/>
<evidence type="ECO:0000313" key="2">
    <source>
        <dbReference type="Proteomes" id="UP000008136"/>
    </source>
</evidence>
<name>F2KTA2_ARCVS</name>
<dbReference type="Pfam" id="PF02552">
    <property type="entry name" value="CO_dh"/>
    <property type="match status" value="1"/>
</dbReference>
<keyword evidence="2" id="KW-1185">Reference proteome</keyword>
<dbReference type="NCBIfam" id="TIGR00315">
    <property type="entry name" value="cdhB"/>
    <property type="match status" value="1"/>
</dbReference>